<dbReference type="RefSeq" id="WP_263337467.1">
    <property type="nucleotide sequence ID" value="NZ_JAGSYH010000004.1"/>
</dbReference>
<organism evidence="2 3">
    <name type="scientific">Acidicapsa dinghuensis</name>
    <dbReference type="NCBI Taxonomy" id="2218256"/>
    <lineage>
        <taxon>Bacteria</taxon>
        <taxon>Pseudomonadati</taxon>
        <taxon>Acidobacteriota</taxon>
        <taxon>Terriglobia</taxon>
        <taxon>Terriglobales</taxon>
        <taxon>Acidobacteriaceae</taxon>
        <taxon>Acidicapsa</taxon>
    </lineage>
</organism>
<name>A0ABW1ECT4_9BACT</name>
<dbReference type="SUPFAM" id="SSF49452">
    <property type="entry name" value="Starch-binding domain-like"/>
    <property type="match status" value="1"/>
</dbReference>
<sequence length="158" mass="16980">MKRVRQSTLAVAVLLLLSCASPASLLWAQATEPALGELRGVVVDPSGAVVQGVAIVLSSPAGKKMTTQSNGLGQFNISSLRRGVYVHDAMAHGFAPYHFGSLTIALGRTSALTIRLAIKVEEQVQVDAETHRVSTDHACGRHIDRVALRNRRVLRSQF</sequence>
<dbReference type="EMBL" id="JBHSPH010000002">
    <property type="protein sequence ID" value="MFC5861810.1"/>
    <property type="molecule type" value="Genomic_DNA"/>
</dbReference>
<accession>A0ABW1ECT4</accession>
<evidence type="ECO:0000256" key="1">
    <source>
        <dbReference type="SAM" id="SignalP"/>
    </source>
</evidence>
<proteinExistence type="predicted"/>
<reference evidence="3" key="1">
    <citation type="journal article" date="2019" name="Int. J. Syst. Evol. Microbiol.">
        <title>The Global Catalogue of Microorganisms (GCM) 10K type strain sequencing project: providing services to taxonomists for standard genome sequencing and annotation.</title>
        <authorList>
            <consortium name="The Broad Institute Genomics Platform"/>
            <consortium name="The Broad Institute Genome Sequencing Center for Infectious Disease"/>
            <person name="Wu L."/>
            <person name="Ma J."/>
        </authorList>
    </citation>
    <scope>NUCLEOTIDE SEQUENCE [LARGE SCALE GENOMIC DNA]</scope>
    <source>
        <strain evidence="3">JCM 4087</strain>
    </source>
</reference>
<keyword evidence="3" id="KW-1185">Reference proteome</keyword>
<dbReference type="InterPro" id="IPR013784">
    <property type="entry name" value="Carb-bd-like_fold"/>
</dbReference>
<dbReference type="Pfam" id="PF13620">
    <property type="entry name" value="CarboxypepD_reg"/>
    <property type="match status" value="1"/>
</dbReference>
<comment type="caution">
    <text evidence="2">The sequence shown here is derived from an EMBL/GenBank/DDBJ whole genome shotgun (WGS) entry which is preliminary data.</text>
</comment>
<dbReference type="Proteomes" id="UP001596091">
    <property type="component" value="Unassembled WGS sequence"/>
</dbReference>
<evidence type="ECO:0000313" key="2">
    <source>
        <dbReference type="EMBL" id="MFC5861810.1"/>
    </source>
</evidence>
<feature type="chain" id="PRO_5045063380" evidence="1">
    <location>
        <begin position="24"/>
        <end position="158"/>
    </location>
</feature>
<protein>
    <submittedName>
        <fullName evidence="2">Carboxypeptidase-like regulatory domain-containing protein</fullName>
    </submittedName>
</protein>
<keyword evidence="1" id="KW-0732">Signal</keyword>
<dbReference type="PROSITE" id="PS51257">
    <property type="entry name" value="PROKAR_LIPOPROTEIN"/>
    <property type="match status" value="1"/>
</dbReference>
<evidence type="ECO:0000313" key="3">
    <source>
        <dbReference type="Proteomes" id="UP001596091"/>
    </source>
</evidence>
<dbReference type="Gene3D" id="2.60.40.1120">
    <property type="entry name" value="Carboxypeptidase-like, regulatory domain"/>
    <property type="match status" value="1"/>
</dbReference>
<feature type="signal peptide" evidence="1">
    <location>
        <begin position="1"/>
        <end position="23"/>
    </location>
</feature>
<gene>
    <name evidence="2" type="ORF">ACFPT7_05865</name>
</gene>